<evidence type="ECO:0000313" key="7">
    <source>
        <dbReference type="EMBL" id="PIW18699.1"/>
    </source>
</evidence>
<dbReference type="GO" id="GO:0005198">
    <property type="term" value="F:structural molecule activity"/>
    <property type="evidence" value="ECO:0007669"/>
    <property type="project" value="UniProtKB-UniRule"/>
</dbReference>
<evidence type="ECO:0000256" key="5">
    <source>
        <dbReference type="NCBIfam" id="TIGR00205"/>
    </source>
</evidence>
<feature type="region of interest" description="Disordered" evidence="6">
    <location>
        <begin position="1"/>
        <end position="25"/>
    </location>
</feature>
<name>A0A2M7G9B6_9BACT</name>
<comment type="caution">
    <text evidence="7">The sequence shown here is derived from an EMBL/GenBank/DDBJ whole genome shotgun (WGS) entry which is preliminary data.</text>
</comment>
<dbReference type="Pfam" id="PF02049">
    <property type="entry name" value="FliE"/>
    <property type="match status" value="1"/>
</dbReference>
<keyword evidence="7" id="KW-0282">Flagellum</keyword>
<evidence type="ECO:0000256" key="2">
    <source>
        <dbReference type="ARBA" id="ARBA00009272"/>
    </source>
</evidence>
<dbReference type="PRINTS" id="PR01006">
    <property type="entry name" value="FLGHOOKFLIE"/>
</dbReference>
<evidence type="ECO:0000256" key="6">
    <source>
        <dbReference type="SAM" id="MobiDB-lite"/>
    </source>
</evidence>
<reference evidence="7 8" key="1">
    <citation type="submission" date="2017-09" db="EMBL/GenBank/DDBJ databases">
        <title>Depth-based differentiation of microbial function through sediment-hosted aquifers and enrichment of novel symbionts in the deep terrestrial subsurface.</title>
        <authorList>
            <person name="Probst A.J."/>
            <person name="Ladd B."/>
            <person name="Jarett J.K."/>
            <person name="Geller-Mcgrath D.E."/>
            <person name="Sieber C.M."/>
            <person name="Emerson J.B."/>
            <person name="Anantharaman K."/>
            <person name="Thomas B.C."/>
            <person name="Malmstrom R."/>
            <person name="Stieglmeier M."/>
            <person name="Klingl A."/>
            <person name="Woyke T."/>
            <person name="Ryan C.M."/>
            <person name="Banfield J.F."/>
        </authorList>
    </citation>
    <scope>NUCLEOTIDE SEQUENCE [LARGE SCALE GENOMIC DNA]</scope>
    <source>
        <strain evidence="7">CG17_big_fil_post_rev_8_21_14_2_50_48_46</strain>
    </source>
</reference>
<dbReference type="GO" id="GO:0003774">
    <property type="term" value="F:cytoskeletal motor activity"/>
    <property type="evidence" value="ECO:0007669"/>
    <property type="project" value="InterPro"/>
</dbReference>
<dbReference type="HAMAP" id="MF_00724">
    <property type="entry name" value="FliE"/>
    <property type="match status" value="1"/>
</dbReference>
<comment type="similarity">
    <text evidence="2 4">Belongs to the FliE family.</text>
</comment>
<dbReference type="NCBIfam" id="TIGR00205">
    <property type="entry name" value="fliE"/>
    <property type="match status" value="1"/>
</dbReference>
<keyword evidence="7" id="KW-0966">Cell projection</keyword>
<comment type="subcellular location">
    <subcellularLocation>
        <location evidence="1 4">Bacterial flagellum basal body</location>
    </subcellularLocation>
</comment>
<accession>A0A2M7G9B6</accession>
<dbReference type="PANTHER" id="PTHR34653:SF1">
    <property type="entry name" value="FLAGELLAR HOOK-BASAL BODY COMPLEX PROTEIN FLIE"/>
    <property type="match status" value="1"/>
</dbReference>
<gene>
    <name evidence="4" type="primary">fliE</name>
    <name evidence="7" type="ORF">COW36_05230</name>
</gene>
<organism evidence="7 8">
    <name type="scientific">bacterium (Candidatus Blackallbacteria) CG17_big_fil_post_rev_8_21_14_2_50_48_46</name>
    <dbReference type="NCBI Taxonomy" id="2014261"/>
    <lineage>
        <taxon>Bacteria</taxon>
        <taxon>Candidatus Blackallbacteria</taxon>
    </lineage>
</organism>
<protein>
    <recommendedName>
        <fullName evidence="4 5">Flagellar hook-basal body complex protein FliE</fullName>
    </recommendedName>
</protein>
<keyword evidence="3 4" id="KW-0975">Bacterial flagellum</keyword>
<evidence type="ECO:0000256" key="1">
    <source>
        <dbReference type="ARBA" id="ARBA00004117"/>
    </source>
</evidence>
<dbReference type="Proteomes" id="UP000231019">
    <property type="component" value="Unassembled WGS sequence"/>
</dbReference>
<evidence type="ECO:0000313" key="8">
    <source>
        <dbReference type="Proteomes" id="UP000231019"/>
    </source>
</evidence>
<dbReference type="EMBL" id="PFFQ01000012">
    <property type="protein sequence ID" value="PIW18699.1"/>
    <property type="molecule type" value="Genomic_DNA"/>
</dbReference>
<dbReference type="GO" id="GO:0071973">
    <property type="term" value="P:bacterial-type flagellum-dependent cell motility"/>
    <property type="evidence" value="ECO:0007669"/>
    <property type="project" value="InterPro"/>
</dbReference>
<dbReference type="GO" id="GO:0009425">
    <property type="term" value="C:bacterial-type flagellum basal body"/>
    <property type="evidence" value="ECO:0007669"/>
    <property type="project" value="UniProtKB-SubCell"/>
</dbReference>
<evidence type="ECO:0000256" key="3">
    <source>
        <dbReference type="ARBA" id="ARBA00023143"/>
    </source>
</evidence>
<sequence length="97" mass="10752">MELSGINPLENLSAELPQSSAPKPKSDFAAVFNQSIEDLNAVQHQSKELSNRFAAGENVELHDVMVASQEADIAMRLAVTMRNQVLEAYREIIRMPV</sequence>
<proteinExistence type="inferred from homology"/>
<evidence type="ECO:0000256" key="4">
    <source>
        <dbReference type="HAMAP-Rule" id="MF_00724"/>
    </source>
</evidence>
<dbReference type="AlphaFoldDB" id="A0A2M7G9B6"/>
<dbReference type="InterPro" id="IPR001624">
    <property type="entry name" value="FliE"/>
</dbReference>
<keyword evidence="7" id="KW-0969">Cilium</keyword>
<dbReference type="PANTHER" id="PTHR34653">
    <property type="match status" value="1"/>
</dbReference>